<protein>
    <submittedName>
        <fullName evidence="4">Esterase, PHB depolymerase family protein</fullName>
    </submittedName>
</protein>
<dbReference type="STRING" id="1244869.H261_09078"/>
<evidence type="ECO:0000256" key="2">
    <source>
        <dbReference type="ARBA" id="ARBA00022801"/>
    </source>
</evidence>
<sequence length="340" mass="35621">MISRLGALLLAVASLWAAPTAAAGFESVSGLHAGGSQLWWWNLEVKAYVPDAARGRPGPMVLLLHGCKQEGIPFAVDSGWRDLAEKRGFALLVAEFKDSISGAPGNNCLWWFDAEERQPTGRNITGRLHQAVMKARESYGMAGGDNFVVGLSAGGAMAQVLLAALPDDFAAGASMAGVPVGCARIGGVTGGSYFATPEVRRAFGCMEGPAEVRPQDWAAEISRQHPPRAKWPRLSVWHGDADKSVACVNAVETAAQWAGLHGAALPAFTTCEQTHRNPPPFDPVWTATRGGAETVVELRLLPGLSHAVPVAPGAGCGRESEYVVNAGVCAAAEIAGFFGL</sequence>
<dbReference type="Proteomes" id="UP000011744">
    <property type="component" value="Unassembled WGS sequence"/>
</dbReference>
<dbReference type="AlphaFoldDB" id="M2ZSK2"/>
<evidence type="ECO:0000256" key="1">
    <source>
        <dbReference type="ARBA" id="ARBA00022729"/>
    </source>
</evidence>
<dbReference type="eggNOG" id="COG3509">
    <property type="taxonomic scope" value="Bacteria"/>
</dbReference>
<dbReference type="Pfam" id="PF10503">
    <property type="entry name" value="Esterase_PHB"/>
    <property type="match status" value="1"/>
</dbReference>
<feature type="chain" id="PRO_5004030298" evidence="3">
    <location>
        <begin position="23"/>
        <end position="340"/>
    </location>
</feature>
<dbReference type="GO" id="GO:0016787">
    <property type="term" value="F:hydrolase activity"/>
    <property type="evidence" value="ECO:0007669"/>
    <property type="project" value="UniProtKB-KW"/>
</dbReference>
<name>M2ZSK2_9PROT</name>
<dbReference type="PANTHER" id="PTHR43037">
    <property type="entry name" value="UNNAMED PRODUCT-RELATED"/>
    <property type="match status" value="1"/>
</dbReference>
<dbReference type="GO" id="GO:0005576">
    <property type="term" value="C:extracellular region"/>
    <property type="evidence" value="ECO:0007669"/>
    <property type="project" value="InterPro"/>
</dbReference>
<dbReference type="PATRIC" id="fig|1244869.3.peg.1833"/>
<dbReference type="PANTHER" id="PTHR43037:SF1">
    <property type="entry name" value="BLL1128 PROTEIN"/>
    <property type="match status" value="1"/>
</dbReference>
<accession>M2ZSK2</accession>
<evidence type="ECO:0000256" key="3">
    <source>
        <dbReference type="SAM" id="SignalP"/>
    </source>
</evidence>
<evidence type="ECO:0000313" key="5">
    <source>
        <dbReference type="Proteomes" id="UP000011744"/>
    </source>
</evidence>
<dbReference type="EMBL" id="AONQ01000019">
    <property type="protein sequence ID" value="EME70327.1"/>
    <property type="molecule type" value="Genomic_DNA"/>
</dbReference>
<organism evidence="4 5">
    <name type="scientific">Paramagnetospirillum caucaseum</name>
    <dbReference type="NCBI Taxonomy" id="1244869"/>
    <lineage>
        <taxon>Bacteria</taxon>
        <taxon>Pseudomonadati</taxon>
        <taxon>Pseudomonadota</taxon>
        <taxon>Alphaproteobacteria</taxon>
        <taxon>Rhodospirillales</taxon>
        <taxon>Magnetospirillaceae</taxon>
        <taxon>Paramagnetospirillum</taxon>
    </lineage>
</organism>
<dbReference type="NCBIfam" id="TIGR01840">
    <property type="entry name" value="esterase_phb"/>
    <property type="match status" value="1"/>
</dbReference>
<evidence type="ECO:0000313" key="4">
    <source>
        <dbReference type="EMBL" id="EME70327.1"/>
    </source>
</evidence>
<dbReference type="InterPro" id="IPR050955">
    <property type="entry name" value="Plant_Biomass_Hydrol_Est"/>
</dbReference>
<reference evidence="4 5" key="1">
    <citation type="journal article" date="2014" name="Genome Announc.">
        <title>Draft Genome Sequence of Magnetospirillum sp. Strain SO-1, a Freshwater Magnetotactic Bacterium Isolated from the Ol'khovka River, Russia.</title>
        <authorList>
            <person name="Grouzdev D.S."/>
            <person name="Dziuba M.V."/>
            <person name="Sukhacheva M.S."/>
            <person name="Mardanov A.V."/>
            <person name="Beletskiy A.V."/>
            <person name="Kuznetsov B.B."/>
            <person name="Skryabin K.G."/>
        </authorList>
    </citation>
    <scope>NUCLEOTIDE SEQUENCE [LARGE SCALE GENOMIC DNA]</scope>
    <source>
        <strain evidence="4 5">SO-1</strain>
    </source>
</reference>
<dbReference type="SUPFAM" id="SSF53474">
    <property type="entry name" value="alpha/beta-Hydrolases"/>
    <property type="match status" value="2"/>
</dbReference>
<dbReference type="Gene3D" id="3.40.50.1820">
    <property type="entry name" value="alpha/beta hydrolase"/>
    <property type="match status" value="1"/>
</dbReference>
<dbReference type="RefSeq" id="WP_008616651.1">
    <property type="nucleotide sequence ID" value="NZ_AONQ01000019.1"/>
</dbReference>
<proteinExistence type="predicted"/>
<dbReference type="InterPro" id="IPR010126">
    <property type="entry name" value="Esterase_phb"/>
</dbReference>
<keyword evidence="1 3" id="KW-0732">Signal</keyword>
<gene>
    <name evidence="4" type="ORF">H261_09078</name>
</gene>
<comment type="caution">
    <text evidence="4">The sequence shown here is derived from an EMBL/GenBank/DDBJ whole genome shotgun (WGS) entry which is preliminary data.</text>
</comment>
<keyword evidence="5" id="KW-1185">Reference proteome</keyword>
<dbReference type="InterPro" id="IPR029058">
    <property type="entry name" value="AB_hydrolase_fold"/>
</dbReference>
<keyword evidence="2" id="KW-0378">Hydrolase</keyword>
<feature type="signal peptide" evidence="3">
    <location>
        <begin position="1"/>
        <end position="22"/>
    </location>
</feature>
<dbReference type="OrthoDB" id="9767239at2"/>